<evidence type="ECO:0000313" key="3">
    <source>
        <dbReference type="Proteomes" id="UP000000311"/>
    </source>
</evidence>
<feature type="non-terminal residue" evidence="2">
    <location>
        <position position="60"/>
    </location>
</feature>
<name>E2AEX8_CAMFO</name>
<dbReference type="EMBL" id="GL444999">
    <property type="protein sequence ID" value="EFN60308.1"/>
    <property type="molecule type" value="Genomic_DNA"/>
</dbReference>
<proteinExistence type="predicted"/>
<accession>E2AEX8</accession>
<organism evidence="3">
    <name type="scientific">Camponotus floridanus</name>
    <name type="common">Florida carpenter ant</name>
    <dbReference type="NCBI Taxonomy" id="104421"/>
    <lineage>
        <taxon>Eukaryota</taxon>
        <taxon>Metazoa</taxon>
        <taxon>Ecdysozoa</taxon>
        <taxon>Arthropoda</taxon>
        <taxon>Hexapoda</taxon>
        <taxon>Insecta</taxon>
        <taxon>Pterygota</taxon>
        <taxon>Neoptera</taxon>
        <taxon>Endopterygota</taxon>
        <taxon>Hymenoptera</taxon>
        <taxon>Apocrita</taxon>
        <taxon>Aculeata</taxon>
        <taxon>Formicoidea</taxon>
        <taxon>Formicidae</taxon>
        <taxon>Formicinae</taxon>
        <taxon>Camponotus</taxon>
    </lineage>
</organism>
<dbReference type="Proteomes" id="UP000000311">
    <property type="component" value="Unassembled WGS sequence"/>
</dbReference>
<feature type="non-terminal residue" evidence="2">
    <location>
        <position position="1"/>
    </location>
</feature>
<evidence type="ECO:0000313" key="1">
    <source>
        <dbReference type="EMBL" id="EFN60308.1"/>
    </source>
</evidence>
<dbReference type="AlphaFoldDB" id="E2AEX8"/>
<reference evidence="2 3" key="1">
    <citation type="journal article" date="2010" name="Science">
        <title>Genomic comparison of the ants Camponotus floridanus and Harpegnathos saltator.</title>
        <authorList>
            <person name="Bonasio R."/>
            <person name="Zhang G."/>
            <person name="Ye C."/>
            <person name="Mutti N.S."/>
            <person name="Fang X."/>
            <person name="Qin N."/>
            <person name="Donahue G."/>
            <person name="Yang P."/>
            <person name="Li Q."/>
            <person name="Li C."/>
            <person name="Zhang P."/>
            <person name="Huang Z."/>
            <person name="Berger S.L."/>
            <person name="Reinberg D."/>
            <person name="Wang J."/>
            <person name="Liebig J."/>
        </authorList>
    </citation>
    <scope>NUCLEOTIDE SEQUENCE [LARGE SCALE GENOMIC DNA]</scope>
    <source>
        <strain evidence="3">C129</strain>
    </source>
</reference>
<protein>
    <submittedName>
        <fullName evidence="2">Uncharacterized protein</fullName>
    </submittedName>
</protein>
<evidence type="ECO:0000313" key="2">
    <source>
        <dbReference type="EMBL" id="EFN68010.1"/>
    </source>
</evidence>
<sequence length="60" mass="7212">YMVIEFEDGVCLIPEIWMTPRKTHCYWPRYKSQAKIWKAIENQEAADVENWNLIDIKAIL</sequence>
<gene>
    <name evidence="1" type="ORF">EAG_00042</name>
    <name evidence="2" type="ORF">EAG_15002</name>
</gene>
<keyword evidence="3" id="KW-1185">Reference proteome</keyword>
<dbReference type="EMBL" id="GL438970">
    <property type="protein sequence ID" value="EFN68010.1"/>
    <property type="molecule type" value="Genomic_DNA"/>
</dbReference>